<evidence type="ECO:0000256" key="2">
    <source>
        <dbReference type="ARBA" id="ARBA00009399"/>
    </source>
</evidence>
<dbReference type="AlphaFoldDB" id="A0A9W6LRP4"/>
<dbReference type="Pfam" id="PF04138">
    <property type="entry name" value="GtrA_DPMS_TM"/>
    <property type="match status" value="1"/>
</dbReference>
<dbReference type="Proteomes" id="UP001144323">
    <property type="component" value="Unassembled WGS sequence"/>
</dbReference>
<evidence type="ECO:0000256" key="4">
    <source>
        <dbReference type="ARBA" id="ARBA00022989"/>
    </source>
</evidence>
<reference evidence="8" key="1">
    <citation type="journal article" date="2023" name="Int. J. Syst. Evol. Microbiol.">
        <title>Methylocystis iwaonis sp. nov., a type II methane-oxidizing bacterium from surface soil of a rice paddy field in Japan, and emended description of the genus Methylocystis (ex Whittenbury et al. 1970) Bowman et al. 1993.</title>
        <authorList>
            <person name="Kaise H."/>
            <person name="Sawadogo J.B."/>
            <person name="Alam M.S."/>
            <person name="Ueno C."/>
            <person name="Dianou D."/>
            <person name="Shinjo R."/>
            <person name="Asakawa S."/>
        </authorList>
    </citation>
    <scope>NUCLEOTIDE SEQUENCE</scope>
    <source>
        <strain evidence="8">LMG27198</strain>
    </source>
</reference>
<feature type="transmembrane region" description="Helical" evidence="6">
    <location>
        <begin position="98"/>
        <end position="117"/>
    </location>
</feature>
<sequence length="124" mass="13408">MPILRQIAAYASVGAVATAVHYAILLGLVEGGGWRPVPATLLGYVAGGVVAYVLNRRHVFDSDRSHAEAGWRFGATAFLGFCITFALMSLFVERLGAPYLLAQIVTTVLAMFVTFAVNRRWTFG</sequence>
<keyword evidence="9" id="KW-1185">Reference proteome</keyword>
<evidence type="ECO:0000256" key="3">
    <source>
        <dbReference type="ARBA" id="ARBA00022692"/>
    </source>
</evidence>
<gene>
    <name evidence="8" type="ORF">LMG27198_16540</name>
</gene>
<name>A0A9W6LRP4_9HYPH</name>
<feature type="transmembrane region" description="Helical" evidence="6">
    <location>
        <begin position="75"/>
        <end position="92"/>
    </location>
</feature>
<organism evidence="8 9">
    <name type="scientific">Methylocystis echinoides</name>
    <dbReference type="NCBI Taxonomy" id="29468"/>
    <lineage>
        <taxon>Bacteria</taxon>
        <taxon>Pseudomonadati</taxon>
        <taxon>Pseudomonadota</taxon>
        <taxon>Alphaproteobacteria</taxon>
        <taxon>Hyphomicrobiales</taxon>
        <taxon>Methylocystaceae</taxon>
        <taxon>Methylocystis</taxon>
    </lineage>
</organism>
<feature type="transmembrane region" description="Helical" evidence="6">
    <location>
        <begin position="7"/>
        <end position="29"/>
    </location>
</feature>
<evidence type="ECO:0000256" key="6">
    <source>
        <dbReference type="SAM" id="Phobius"/>
    </source>
</evidence>
<dbReference type="PANTHER" id="PTHR38459:SF1">
    <property type="entry name" value="PROPHAGE BACTOPRENOL-LINKED GLUCOSE TRANSLOCASE HOMOLOG"/>
    <property type="match status" value="1"/>
</dbReference>
<comment type="subcellular location">
    <subcellularLocation>
        <location evidence="1">Membrane</location>
        <topology evidence="1">Multi-pass membrane protein</topology>
    </subcellularLocation>
</comment>
<dbReference type="InterPro" id="IPR051401">
    <property type="entry name" value="GtrA_CellWall_Glycosyl"/>
</dbReference>
<evidence type="ECO:0000313" key="8">
    <source>
        <dbReference type="EMBL" id="GLI92662.1"/>
    </source>
</evidence>
<dbReference type="RefSeq" id="WP_281802011.1">
    <property type="nucleotide sequence ID" value="NZ_BSEC01000001.1"/>
</dbReference>
<dbReference type="EMBL" id="BSEC01000001">
    <property type="protein sequence ID" value="GLI92662.1"/>
    <property type="molecule type" value="Genomic_DNA"/>
</dbReference>
<accession>A0A9W6LRP4</accession>
<dbReference type="InterPro" id="IPR007267">
    <property type="entry name" value="GtrA_DPMS_TM"/>
</dbReference>
<keyword evidence="5 6" id="KW-0472">Membrane</keyword>
<proteinExistence type="inferred from homology"/>
<evidence type="ECO:0000259" key="7">
    <source>
        <dbReference type="Pfam" id="PF04138"/>
    </source>
</evidence>
<keyword evidence="3 6" id="KW-0812">Transmembrane</keyword>
<evidence type="ECO:0000256" key="5">
    <source>
        <dbReference type="ARBA" id="ARBA00023136"/>
    </source>
</evidence>
<feature type="domain" description="GtrA/DPMS transmembrane" evidence="7">
    <location>
        <begin position="10"/>
        <end position="123"/>
    </location>
</feature>
<comment type="similarity">
    <text evidence="2">Belongs to the GtrA family.</text>
</comment>
<dbReference type="GO" id="GO:0000271">
    <property type="term" value="P:polysaccharide biosynthetic process"/>
    <property type="evidence" value="ECO:0007669"/>
    <property type="project" value="InterPro"/>
</dbReference>
<keyword evidence="4 6" id="KW-1133">Transmembrane helix</keyword>
<protein>
    <recommendedName>
        <fullName evidence="7">GtrA/DPMS transmembrane domain-containing protein</fullName>
    </recommendedName>
</protein>
<feature type="transmembrane region" description="Helical" evidence="6">
    <location>
        <begin position="35"/>
        <end position="54"/>
    </location>
</feature>
<evidence type="ECO:0000256" key="1">
    <source>
        <dbReference type="ARBA" id="ARBA00004141"/>
    </source>
</evidence>
<dbReference type="GO" id="GO:0005886">
    <property type="term" value="C:plasma membrane"/>
    <property type="evidence" value="ECO:0007669"/>
    <property type="project" value="TreeGrafter"/>
</dbReference>
<dbReference type="PANTHER" id="PTHR38459">
    <property type="entry name" value="PROPHAGE BACTOPRENOL-LINKED GLUCOSE TRANSLOCASE HOMOLOG"/>
    <property type="match status" value="1"/>
</dbReference>
<evidence type="ECO:0000313" key="9">
    <source>
        <dbReference type="Proteomes" id="UP001144323"/>
    </source>
</evidence>
<comment type="caution">
    <text evidence="8">The sequence shown here is derived from an EMBL/GenBank/DDBJ whole genome shotgun (WGS) entry which is preliminary data.</text>
</comment>